<organism evidence="2 3">
    <name type="scientific">Parathielavia appendiculata</name>
    <dbReference type="NCBI Taxonomy" id="2587402"/>
    <lineage>
        <taxon>Eukaryota</taxon>
        <taxon>Fungi</taxon>
        <taxon>Dikarya</taxon>
        <taxon>Ascomycota</taxon>
        <taxon>Pezizomycotina</taxon>
        <taxon>Sordariomycetes</taxon>
        <taxon>Sordariomycetidae</taxon>
        <taxon>Sordariales</taxon>
        <taxon>Chaetomiaceae</taxon>
        <taxon>Parathielavia</taxon>
    </lineage>
</organism>
<evidence type="ECO:0008006" key="4">
    <source>
        <dbReference type="Google" id="ProtNLM"/>
    </source>
</evidence>
<dbReference type="EMBL" id="MU853224">
    <property type="protein sequence ID" value="KAK4127604.1"/>
    <property type="molecule type" value="Genomic_DNA"/>
</dbReference>
<feature type="chain" id="PRO_5042837186" description="Secreted protein" evidence="1">
    <location>
        <begin position="21"/>
        <end position="136"/>
    </location>
</feature>
<dbReference type="AlphaFoldDB" id="A0AAN6U7I8"/>
<proteinExistence type="predicted"/>
<evidence type="ECO:0000256" key="1">
    <source>
        <dbReference type="SAM" id="SignalP"/>
    </source>
</evidence>
<keyword evidence="3" id="KW-1185">Reference proteome</keyword>
<reference evidence="2" key="1">
    <citation type="journal article" date="2023" name="Mol. Phylogenet. Evol.">
        <title>Genome-scale phylogeny and comparative genomics of the fungal order Sordariales.</title>
        <authorList>
            <person name="Hensen N."/>
            <person name="Bonometti L."/>
            <person name="Westerberg I."/>
            <person name="Brannstrom I.O."/>
            <person name="Guillou S."/>
            <person name="Cros-Aarteil S."/>
            <person name="Calhoun S."/>
            <person name="Haridas S."/>
            <person name="Kuo A."/>
            <person name="Mondo S."/>
            <person name="Pangilinan J."/>
            <person name="Riley R."/>
            <person name="LaButti K."/>
            <person name="Andreopoulos B."/>
            <person name="Lipzen A."/>
            <person name="Chen C."/>
            <person name="Yan M."/>
            <person name="Daum C."/>
            <person name="Ng V."/>
            <person name="Clum A."/>
            <person name="Steindorff A."/>
            <person name="Ohm R.A."/>
            <person name="Martin F."/>
            <person name="Silar P."/>
            <person name="Natvig D.O."/>
            <person name="Lalanne C."/>
            <person name="Gautier V."/>
            <person name="Ament-Velasquez S.L."/>
            <person name="Kruys A."/>
            <person name="Hutchinson M.I."/>
            <person name="Powell A.J."/>
            <person name="Barry K."/>
            <person name="Miller A.N."/>
            <person name="Grigoriev I.V."/>
            <person name="Debuchy R."/>
            <person name="Gladieux P."/>
            <person name="Hiltunen Thoren M."/>
            <person name="Johannesson H."/>
        </authorList>
    </citation>
    <scope>NUCLEOTIDE SEQUENCE</scope>
    <source>
        <strain evidence="2">CBS 731.68</strain>
    </source>
</reference>
<sequence length="136" mass="14640">MCTDMEKGILLLCFVSDSLCGSLAGRVCIQGRSNLVVDMGGICWPVFGEDRRKGMNGSRVESRCTSIAWKGIGNYGLLNDLRVPCHVLGQYNFLDPCCGYGPSSCCRARAASHFSTSLSSESKTKPSCALPVLEYG</sequence>
<feature type="signal peptide" evidence="1">
    <location>
        <begin position="1"/>
        <end position="20"/>
    </location>
</feature>
<protein>
    <recommendedName>
        <fullName evidence="4">Secreted protein</fullName>
    </recommendedName>
</protein>
<evidence type="ECO:0000313" key="3">
    <source>
        <dbReference type="Proteomes" id="UP001302602"/>
    </source>
</evidence>
<gene>
    <name evidence="2" type="ORF">N657DRAFT_219695</name>
</gene>
<dbReference type="Proteomes" id="UP001302602">
    <property type="component" value="Unassembled WGS sequence"/>
</dbReference>
<reference evidence="2" key="2">
    <citation type="submission" date="2023-05" db="EMBL/GenBank/DDBJ databases">
        <authorList>
            <consortium name="Lawrence Berkeley National Laboratory"/>
            <person name="Steindorff A."/>
            <person name="Hensen N."/>
            <person name="Bonometti L."/>
            <person name="Westerberg I."/>
            <person name="Brannstrom I.O."/>
            <person name="Guillou S."/>
            <person name="Cros-Aarteil S."/>
            <person name="Calhoun S."/>
            <person name="Haridas S."/>
            <person name="Kuo A."/>
            <person name="Mondo S."/>
            <person name="Pangilinan J."/>
            <person name="Riley R."/>
            <person name="Labutti K."/>
            <person name="Andreopoulos B."/>
            <person name="Lipzen A."/>
            <person name="Chen C."/>
            <person name="Yanf M."/>
            <person name="Daum C."/>
            <person name="Ng V."/>
            <person name="Clum A."/>
            <person name="Ohm R."/>
            <person name="Martin F."/>
            <person name="Silar P."/>
            <person name="Natvig D."/>
            <person name="Lalanne C."/>
            <person name="Gautier V."/>
            <person name="Ament-Velasquez S.L."/>
            <person name="Kruys A."/>
            <person name="Hutchinson M.I."/>
            <person name="Powell A.J."/>
            <person name="Barry K."/>
            <person name="Miller A.N."/>
            <person name="Grigoriev I.V."/>
            <person name="Debuchy R."/>
            <person name="Gladieux P."/>
            <person name="Thoren M.H."/>
            <person name="Johannesson H."/>
        </authorList>
    </citation>
    <scope>NUCLEOTIDE SEQUENCE</scope>
    <source>
        <strain evidence="2">CBS 731.68</strain>
    </source>
</reference>
<comment type="caution">
    <text evidence="2">The sequence shown here is derived from an EMBL/GenBank/DDBJ whole genome shotgun (WGS) entry which is preliminary data.</text>
</comment>
<dbReference type="GeneID" id="87823042"/>
<accession>A0AAN6U7I8</accession>
<name>A0AAN6U7I8_9PEZI</name>
<keyword evidence="1" id="KW-0732">Signal</keyword>
<evidence type="ECO:0000313" key="2">
    <source>
        <dbReference type="EMBL" id="KAK4127604.1"/>
    </source>
</evidence>
<dbReference type="RefSeq" id="XP_062651375.1">
    <property type="nucleotide sequence ID" value="XM_062786276.1"/>
</dbReference>